<dbReference type="EMBL" id="JASNQZ010000012">
    <property type="protein sequence ID" value="KAL0950159.1"/>
    <property type="molecule type" value="Genomic_DNA"/>
</dbReference>
<protein>
    <recommendedName>
        <fullName evidence="2">Fungal-type protein kinase domain-containing protein</fullName>
    </recommendedName>
</protein>
<organism evidence="3 4">
    <name type="scientific">Hohenbuehelia grisea</name>
    <dbReference type="NCBI Taxonomy" id="104357"/>
    <lineage>
        <taxon>Eukaryota</taxon>
        <taxon>Fungi</taxon>
        <taxon>Dikarya</taxon>
        <taxon>Basidiomycota</taxon>
        <taxon>Agaricomycotina</taxon>
        <taxon>Agaricomycetes</taxon>
        <taxon>Agaricomycetidae</taxon>
        <taxon>Agaricales</taxon>
        <taxon>Pleurotineae</taxon>
        <taxon>Pleurotaceae</taxon>
        <taxon>Hohenbuehelia</taxon>
    </lineage>
</organism>
<evidence type="ECO:0000313" key="4">
    <source>
        <dbReference type="Proteomes" id="UP001556367"/>
    </source>
</evidence>
<dbReference type="PANTHER" id="PTHR38248:SF2">
    <property type="entry name" value="FUNK1 11"/>
    <property type="match status" value="1"/>
</dbReference>
<dbReference type="Proteomes" id="UP001556367">
    <property type="component" value="Unassembled WGS sequence"/>
</dbReference>
<dbReference type="InterPro" id="IPR011009">
    <property type="entry name" value="Kinase-like_dom_sf"/>
</dbReference>
<dbReference type="PANTHER" id="PTHR38248">
    <property type="entry name" value="FUNK1 6"/>
    <property type="match status" value="1"/>
</dbReference>
<feature type="compositionally biased region" description="Polar residues" evidence="1">
    <location>
        <begin position="1"/>
        <end position="13"/>
    </location>
</feature>
<reference evidence="4" key="1">
    <citation type="submission" date="2024-06" db="EMBL/GenBank/DDBJ databases">
        <title>Multi-omics analyses provide insights into the biosynthesis of the anticancer antibiotic pleurotin in Hohenbuehelia grisea.</title>
        <authorList>
            <person name="Weaver J.A."/>
            <person name="Alberti F."/>
        </authorList>
    </citation>
    <scope>NUCLEOTIDE SEQUENCE [LARGE SCALE GENOMIC DNA]</scope>
    <source>
        <strain evidence="4">T-177</strain>
    </source>
</reference>
<gene>
    <name evidence="3" type="ORF">HGRIS_010153</name>
</gene>
<feature type="domain" description="Fungal-type protein kinase" evidence="2">
    <location>
        <begin position="27"/>
        <end position="236"/>
    </location>
</feature>
<evidence type="ECO:0000256" key="1">
    <source>
        <dbReference type="SAM" id="MobiDB-lite"/>
    </source>
</evidence>
<dbReference type="Pfam" id="PF17667">
    <property type="entry name" value="Pkinase_fungal"/>
    <property type="match status" value="1"/>
</dbReference>
<name>A0ABR3J3F5_9AGAR</name>
<comment type="caution">
    <text evidence="3">The sequence shown here is derived from an EMBL/GenBank/DDBJ whole genome shotgun (WGS) entry which is preliminary data.</text>
</comment>
<keyword evidence="4" id="KW-1185">Reference proteome</keyword>
<accession>A0ABR3J3F5</accession>
<feature type="region of interest" description="Disordered" evidence="1">
    <location>
        <begin position="1"/>
        <end position="28"/>
    </location>
</feature>
<dbReference type="InterPro" id="IPR040976">
    <property type="entry name" value="Pkinase_fungal"/>
</dbReference>
<proteinExistence type="predicted"/>
<sequence>MSASETLATQQVKIATRHPDTPLTKKSNVRWTQTQDLTTAQLRQRGKDKDELKDLLEDELHNSTFDAPWVSEHFCPVLDGQAGKVANALQDEAWDKIDDTFRHRAWPKSMGVRLSADLTCVQFVESLLDAMIGHCALYTEGNYLHRDFSNGNIIYLANSSRSEWKVPKILQGIVQKNTCSAVLIDGDSTKQLGSAASPAGTLPFMSIRLLDFWTTGTAMVHTPLDDLESFIWVLLYDLLGWTPTDKRTPVEVLWWDKINDEDIVNLASHKLAVSTKWSGTQKTKMMLSPALKLFRPLIRSWFRLAAQSANQYLRLKNLDDSDASEAGDAGNVSDAMDALFRKTYQEYLTIGMREAAKLPACSIRSLFA</sequence>
<dbReference type="SUPFAM" id="SSF56112">
    <property type="entry name" value="Protein kinase-like (PK-like)"/>
    <property type="match status" value="1"/>
</dbReference>
<evidence type="ECO:0000313" key="3">
    <source>
        <dbReference type="EMBL" id="KAL0950159.1"/>
    </source>
</evidence>
<evidence type="ECO:0000259" key="2">
    <source>
        <dbReference type="Pfam" id="PF17667"/>
    </source>
</evidence>